<dbReference type="AlphaFoldDB" id="C6CD21"/>
<proteinExistence type="predicted"/>
<dbReference type="EMBL" id="CP001654">
    <property type="protein sequence ID" value="ACS85062.1"/>
    <property type="molecule type" value="Genomic_DNA"/>
</dbReference>
<dbReference type="KEGG" id="dda:Dd703_1260"/>
<evidence type="ECO:0000313" key="1">
    <source>
        <dbReference type="EMBL" id="ACS85062.1"/>
    </source>
</evidence>
<reference evidence="1" key="1">
    <citation type="submission" date="2009-06" db="EMBL/GenBank/DDBJ databases">
        <title>Complete sequence of Dickeya dadantii Ech703.</title>
        <authorList>
            <consortium name="US DOE Joint Genome Institute"/>
            <person name="Lucas S."/>
            <person name="Copeland A."/>
            <person name="Lapidus A."/>
            <person name="Glavina del Rio T."/>
            <person name="Dalin E."/>
            <person name="Tice H."/>
            <person name="Bruce D."/>
            <person name="Goodwin L."/>
            <person name="Pitluck S."/>
            <person name="Chertkov O."/>
            <person name="Brettin T."/>
            <person name="Detter J.C."/>
            <person name="Han C."/>
            <person name="Larimer F."/>
            <person name="Land M."/>
            <person name="Hauser L."/>
            <person name="Kyrpides N."/>
            <person name="Mikhailova N."/>
            <person name="Balakrishnan V."/>
            <person name="Glasner J."/>
            <person name="Perna N.T."/>
        </authorList>
    </citation>
    <scope>NUCLEOTIDE SEQUENCE [LARGE SCALE GENOMIC DNA]</scope>
    <source>
        <strain evidence="1">Ech703</strain>
    </source>
</reference>
<dbReference type="HOGENOM" id="CLU_3167349_0_0_6"/>
<protein>
    <submittedName>
        <fullName evidence="1">Uncharacterized protein</fullName>
    </submittedName>
</protein>
<evidence type="ECO:0000313" key="2">
    <source>
        <dbReference type="Proteomes" id="UP000002734"/>
    </source>
</evidence>
<sequence>MGRMITVGMLYVKGRTPIFGAFGEGLLNRVIFLGKPLRFFMGGRRGG</sequence>
<keyword evidence="2" id="KW-1185">Reference proteome</keyword>
<gene>
    <name evidence="1" type="ordered locus">Dd703_1260</name>
</gene>
<dbReference type="Proteomes" id="UP000002734">
    <property type="component" value="Chromosome"/>
</dbReference>
<name>C6CD21_MUSP7</name>
<accession>C6CD21</accession>
<organism evidence="1 2">
    <name type="scientific">Musicola paradisiaca (strain Ech703)</name>
    <name type="common">Dickeya paradisiaca</name>
    <name type="synonym">Dickeya dadantii</name>
    <dbReference type="NCBI Taxonomy" id="579405"/>
    <lineage>
        <taxon>Bacteria</taxon>
        <taxon>Pseudomonadati</taxon>
        <taxon>Pseudomonadota</taxon>
        <taxon>Gammaproteobacteria</taxon>
        <taxon>Enterobacterales</taxon>
        <taxon>Pectobacteriaceae</taxon>
        <taxon>Musicola</taxon>
    </lineage>
</organism>